<evidence type="ECO:0000313" key="1">
    <source>
        <dbReference type="EMBL" id="EPH46077.1"/>
    </source>
</evidence>
<accession>S4AXE7</accession>
<dbReference type="RefSeq" id="WP_016638945.1">
    <property type="nucleotide sequence ID" value="NZ_AOPZ01000028.1"/>
</dbReference>
<dbReference type="PATRIC" id="fig|1286094.4.peg.795"/>
<dbReference type="SUPFAM" id="SSF50969">
    <property type="entry name" value="YVTN repeat-like/Quinoprotein amine dehydrogenase"/>
    <property type="match status" value="1"/>
</dbReference>
<reference evidence="1 2" key="1">
    <citation type="submission" date="2013-02" db="EMBL/GenBank/DDBJ databases">
        <title>Draft Genome Sequence of Streptomyces aurantiacus, Which Produces Setomimycin.</title>
        <authorList>
            <person name="Gruening B.A."/>
            <person name="Praeg A."/>
            <person name="Erxleben A."/>
            <person name="Guenther S."/>
            <person name="Mueller M."/>
        </authorList>
    </citation>
    <scope>NUCLEOTIDE SEQUENCE [LARGE SCALE GENOMIC DNA]</scope>
    <source>
        <strain evidence="1 2">JA 4570</strain>
    </source>
</reference>
<dbReference type="AlphaFoldDB" id="S4AXE7"/>
<evidence type="ECO:0000313" key="2">
    <source>
        <dbReference type="Proteomes" id="UP000014629"/>
    </source>
</evidence>
<gene>
    <name evidence="1" type="ORF">STRAU_0813</name>
</gene>
<dbReference type="Proteomes" id="UP000014629">
    <property type="component" value="Unassembled WGS sequence"/>
</dbReference>
<dbReference type="Gene3D" id="2.130.10.10">
    <property type="entry name" value="YVTN repeat-like/Quinoprotein amine dehydrogenase"/>
    <property type="match status" value="1"/>
</dbReference>
<dbReference type="Pfam" id="PF20055">
    <property type="entry name" value="DUF6454"/>
    <property type="match status" value="1"/>
</dbReference>
<name>S4AXE7_9ACTN</name>
<dbReference type="EMBL" id="AOPZ01000028">
    <property type="protein sequence ID" value="EPH46077.1"/>
    <property type="molecule type" value="Genomic_DNA"/>
</dbReference>
<comment type="caution">
    <text evidence="1">The sequence shown here is derived from an EMBL/GenBank/DDBJ whole genome shotgun (WGS) entry which is preliminary data.</text>
</comment>
<keyword evidence="2" id="KW-1185">Reference proteome</keyword>
<evidence type="ECO:0008006" key="3">
    <source>
        <dbReference type="Google" id="ProtNLM"/>
    </source>
</evidence>
<dbReference type="InterPro" id="IPR015943">
    <property type="entry name" value="WD40/YVTN_repeat-like_dom_sf"/>
</dbReference>
<dbReference type="InterPro" id="IPR011044">
    <property type="entry name" value="Quino_amine_DH_bsu"/>
</dbReference>
<dbReference type="InterPro" id="IPR046312">
    <property type="entry name" value="DUF6454"/>
</dbReference>
<organism evidence="1 2">
    <name type="scientific">Streptomyces aurantiacus JA 4570</name>
    <dbReference type="NCBI Taxonomy" id="1286094"/>
    <lineage>
        <taxon>Bacteria</taxon>
        <taxon>Bacillati</taxon>
        <taxon>Actinomycetota</taxon>
        <taxon>Actinomycetes</taxon>
        <taxon>Kitasatosporales</taxon>
        <taxon>Streptomycetaceae</taxon>
        <taxon>Streptomyces</taxon>
        <taxon>Streptomyces aurantiacus group</taxon>
    </lineage>
</organism>
<protein>
    <recommendedName>
        <fullName evidence="3">SMP-30/Gluconolactonase/LRE-like region domain-containing protein</fullName>
    </recommendedName>
</protein>
<dbReference type="OrthoDB" id="7064788at2"/>
<sequence length="288" mass="31574">MELTVNQAITRLNRFTEWAVVEEIPLDFACHHPQGLERVGDNFFLSSVEVTETPRPLSRADHGAGYPEYTAGCGRGHVFEVSRSGRLLRQWELREDTAYHAGGLTFDGTDVWVPVAEYRPDSRSIMYRLDPVTGEVQEMFRYADHVGGVARDARTGLLHAITWGGRRVLVLTTDGELVREIPVRSHYIDFQDCVAACDGLASWTGVMVYPLPDGAGGAFQLGGIAVLDMESGDIVYEVPVTALSPTGRVVTMNATDFEVVGDRLRMYALPDDSSTPGGVGLLVLEAEL</sequence>
<proteinExistence type="predicted"/>